<name>A0A2D4MC15_9SAUR</name>
<dbReference type="EMBL" id="IACM01091103">
    <property type="protein sequence ID" value="LAB30356.1"/>
    <property type="molecule type" value="Transcribed_RNA"/>
</dbReference>
<protein>
    <submittedName>
        <fullName evidence="2">Uncharacterized protein</fullName>
    </submittedName>
</protein>
<sequence length="115" mass="12815">MKTPVLPKSLPQKKDLQCKSSEQRGTLSLAHGKLHLKGTPIVDWQGAILDLRKGAFLLPRYALAEKRGGRGQLDSSVLSSLKKTYHVLVKWAYLLEKESGDSQNASRERMDIFGP</sequence>
<proteinExistence type="predicted"/>
<reference evidence="2" key="1">
    <citation type="submission" date="2017-07" db="EMBL/GenBank/DDBJ databases">
        <authorList>
            <person name="Mikheyev A."/>
            <person name="Grau M."/>
        </authorList>
    </citation>
    <scope>NUCLEOTIDE SEQUENCE</scope>
    <source>
        <tissue evidence="2">Venom_gland</tissue>
    </source>
</reference>
<dbReference type="AlphaFoldDB" id="A0A2D4MC15"/>
<accession>A0A2D4MC15</accession>
<organism evidence="2">
    <name type="scientific">Micrurus spixii</name>
    <name type="common">Amazon coral snake</name>
    <dbReference type="NCBI Taxonomy" id="129469"/>
    <lineage>
        <taxon>Eukaryota</taxon>
        <taxon>Metazoa</taxon>
        <taxon>Chordata</taxon>
        <taxon>Craniata</taxon>
        <taxon>Vertebrata</taxon>
        <taxon>Euteleostomi</taxon>
        <taxon>Lepidosauria</taxon>
        <taxon>Squamata</taxon>
        <taxon>Bifurcata</taxon>
        <taxon>Unidentata</taxon>
        <taxon>Episquamata</taxon>
        <taxon>Toxicofera</taxon>
        <taxon>Serpentes</taxon>
        <taxon>Colubroidea</taxon>
        <taxon>Elapidae</taxon>
        <taxon>Elapinae</taxon>
        <taxon>Micrurus</taxon>
    </lineage>
</organism>
<reference evidence="2" key="2">
    <citation type="submission" date="2017-11" db="EMBL/GenBank/DDBJ databases">
        <title>Coralsnake Venomics: Analyses of Venom Gland Transcriptomes and Proteomes of Six Brazilian Taxa.</title>
        <authorList>
            <person name="Aird S.D."/>
            <person name="Jorge da Silva N."/>
            <person name="Qiu L."/>
            <person name="Villar-Briones A."/>
            <person name="Aparecida-Saddi V."/>
            <person name="Campos-Telles M.P."/>
            <person name="Grau M."/>
            <person name="Mikheyev A.S."/>
        </authorList>
    </citation>
    <scope>NUCLEOTIDE SEQUENCE</scope>
    <source>
        <tissue evidence="2">Venom_gland</tissue>
    </source>
</reference>
<evidence type="ECO:0000313" key="2">
    <source>
        <dbReference type="EMBL" id="LAB30356.1"/>
    </source>
</evidence>
<feature type="region of interest" description="Disordered" evidence="1">
    <location>
        <begin position="1"/>
        <end position="22"/>
    </location>
</feature>
<evidence type="ECO:0000256" key="1">
    <source>
        <dbReference type="SAM" id="MobiDB-lite"/>
    </source>
</evidence>